<reference evidence="1 2" key="1">
    <citation type="submission" date="2021-01" db="EMBL/GenBank/DDBJ databases">
        <title>Sequencing the genomes of 1000 actinobacteria strains.</title>
        <authorList>
            <person name="Klenk H.-P."/>
        </authorList>
    </citation>
    <scope>NUCLEOTIDE SEQUENCE [LARGE SCALE GENOMIC DNA]</scope>
    <source>
        <strain evidence="1 2">DSM 18239</strain>
    </source>
</reference>
<evidence type="ECO:0000313" key="1">
    <source>
        <dbReference type="EMBL" id="MBM7507133.1"/>
    </source>
</evidence>
<dbReference type="RefSeq" id="WP_193667754.1">
    <property type="nucleotide sequence ID" value="NZ_CAXICV010000319.1"/>
</dbReference>
<protein>
    <recommendedName>
        <fullName evidence="3">DUF3618 domain-containing protein</fullName>
    </recommendedName>
</protein>
<name>A0ABS2M7G8_9ACTN</name>
<evidence type="ECO:0000313" key="2">
    <source>
        <dbReference type="Proteomes" id="UP000732378"/>
    </source>
</evidence>
<sequence>MTTDPSALEREIEETRERLAGTIDQLLHRASPKTIVGREIWSIKAHYVDPQTGEPRTDNILKTVGAVVGVVAAFVVVRKITS</sequence>
<accession>A0ABS2M7G8</accession>
<proteinExistence type="predicted"/>
<dbReference type="Proteomes" id="UP000732378">
    <property type="component" value="Unassembled WGS sequence"/>
</dbReference>
<dbReference type="Pfam" id="PF12277">
    <property type="entry name" value="DUF3618"/>
    <property type="match status" value="1"/>
</dbReference>
<comment type="caution">
    <text evidence="1">The sequence shown here is derived from an EMBL/GenBank/DDBJ whole genome shotgun (WGS) entry which is preliminary data.</text>
</comment>
<keyword evidence="2" id="KW-1185">Reference proteome</keyword>
<organism evidence="1 2">
    <name type="scientific">Nocardioides salarius</name>
    <dbReference type="NCBI Taxonomy" id="374513"/>
    <lineage>
        <taxon>Bacteria</taxon>
        <taxon>Bacillati</taxon>
        <taxon>Actinomycetota</taxon>
        <taxon>Actinomycetes</taxon>
        <taxon>Propionibacteriales</taxon>
        <taxon>Nocardioidaceae</taxon>
        <taxon>Nocardioides</taxon>
    </lineage>
</organism>
<dbReference type="InterPro" id="IPR022062">
    <property type="entry name" value="DUF3618"/>
</dbReference>
<gene>
    <name evidence="1" type="ORF">JOE61_000947</name>
</gene>
<evidence type="ECO:0008006" key="3">
    <source>
        <dbReference type="Google" id="ProtNLM"/>
    </source>
</evidence>
<dbReference type="EMBL" id="JAFBBZ010000001">
    <property type="protein sequence ID" value="MBM7507133.1"/>
    <property type="molecule type" value="Genomic_DNA"/>
</dbReference>